<keyword evidence="10" id="KW-1185">Reference proteome</keyword>
<evidence type="ECO:0000256" key="6">
    <source>
        <dbReference type="SAM" id="MobiDB-lite"/>
    </source>
</evidence>
<feature type="domain" description="ABC-2 type transporter transmembrane" evidence="8">
    <location>
        <begin position="115"/>
        <end position="268"/>
    </location>
</feature>
<dbReference type="KEGG" id="cef:CE1020"/>
<feature type="region of interest" description="Disordered" evidence="6">
    <location>
        <begin position="24"/>
        <end position="59"/>
    </location>
</feature>
<dbReference type="InterPro" id="IPR051449">
    <property type="entry name" value="ABC-2_transporter_component"/>
</dbReference>
<feature type="transmembrane region" description="Helical" evidence="7">
    <location>
        <begin position="225"/>
        <end position="247"/>
    </location>
</feature>
<evidence type="ECO:0000313" key="10">
    <source>
        <dbReference type="Proteomes" id="UP000001409"/>
    </source>
</evidence>
<evidence type="ECO:0000256" key="3">
    <source>
        <dbReference type="ARBA" id="ARBA00022692"/>
    </source>
</evidence>
<dbReference type="PANTHER" id="PTHR30294:SF29">
    <property type="entry name" value="MULTIDRUG ABC TRANSPORTER PERMEASE YBHS-RELATED"/>
    <property type="match status" value="1"/>
</dbReference>
<evidence type="ECO:0000259" key="8">
    <source>
        <dbReference type="Pfam" id="PF12698"/>
    </source>
</evidence>
<feature type="compositionally biased region" description="Low complexity" evidence="6">
    <location>
        <begin position="43"/>
        <end position="59"/>
    </location>
</feature>
<feature type="transmembrane region" description="Helical" evidence="7">
    <location>
        <begin position="194"/>
        <end position="213"/>
    </location>
</feature>
<evidence type="ECO:0000256" key="5">
    <source>
        <dbReference type="ARBA" id="ARBA00023136"/>
    </source>
</evidence>
<keyword evidence="2" id="KW-1003">Cell membrane</keyword>
<dbReference type="InterPro" id="IPR013525">
    <property type="entry name" value="ABC2_TM"/>
</dbReference>
<dbReference type="EMBL" id="BA000035">
    <property type="protein sequence ID" value="BAC17830.1"/>
    <property type="molecule type" value="Genomic_DNA"/>
</dbReference>
<dbReference type="STRING" id="196164.gene:10741426"/>
<feature type="transmembrane region" description="Helical" evidence="7">
    <location>
        <begin position="88"/>
        <end position="106"/>
    </location>
</feature>
<keyword evidence="4 7" id="KW-1133">Transmembrane helix</keyword>
<feature type="transmembrane region" description="Helical" evidence="7">
    <location>
        <begin position="118"/>
        <end position="139"/>
    </location>
</feature>
<keyword evidence="3 7" id="KW-0812">Transmembrane</keyword>
<feature type="transmembrane region" description="Helical" evidence="7">
    <location>
        <begin position="160"/>
        <end position="188"/>
    </location>
</feature>
<evidence type="ECO:0000256" key="7">
    <source>
        <dbReference type="SAM" id="Phobius"/>
    </source>
</evidence>
<sequence>MSWRISPHARPPWSRCSWASPVAPSPTISPTAEPTSPGETDMTTSTNSTSTTSAVTSAPSRNRLCSTSLSRLRSLGTAEWLQFRRNKTLLFIAAFPVGIPLFLFGVGDRGALEAANTFDIFALYTLLFVQFYTVLSMVTTRRDERVLKRLRTGEARDGEILGAICVPGALLTVVFAVIVVVLLMLMGAPAPVNLIPVIVAMIIGLVLVSALAFNTSAFTRNAEAAQLTSMPVFTIALIGLGSVRPIFGDGVVADIISYTPFAAVRDLVQLGWAGQTFTSALNGAETLDFTGVLGASVQPLLIVTAWTVLAVVAARHFMRWDTHR</sequence>
<dbReference type="PANTHER" id="PTHR30294">
    <property type="entry name" value="MEMBRANE COMPONENT OF ABC TRANSPORTER YHHJ-RELATED"/>
    <property type="match status" value="1"/>
</dbReference>
<organism evidence="9 10">
    <name type="scientific">Corynebacterium efficiens (strain DSM 44549 / YS-314 / AJ 12310 / JCM 11189 / NBRC 100395)</name>
    <dbReference type="NCBI Taxonomy" id="196164"/>
    <lineage>
        <taxon>Bacteria</taxon>
        <taxon>Bacillati</taxon>
        <taxon>Actinomycetota</taxon>
        <taxon>Actinomycetes</taxon>
        <taxon>Mycobacteriales</taxon>
        <taxon>Corynebacteriaceae</taxon>
        <taxon>Corynebacterium</taxon>
    </lineage>
</organism>
<evidence type="ECO:0000256" key="1">
    <source>
        <dbReference type="ARBA" id="ARBA00004651"/>
    </source>
</evidence>
<dbReference type="GO" id="GO:0005886">
    <property type="term" value="C:plasma membrane"/>
    <property type="evidence" value="ECO:0007669"/>
    <property type="project" value="UniProtKB-SubCell"/>
</dbReference>
<evidence type="ECO:0000313" key="9">
    <source>
        <dbReference type="EMBL" id="BAC17830.1"/>
    </source>
</evidence>
<name>Q8FQU7_COREF</name>
<dbReference type="HOGENOM" id="CLU_039483_1_0_11"/>
<feature type="transmembrane region" description="Helical" evidence="7">
    <location>
        <begin position="297"/>
        <end position="318"/>
    </location>
</feature>
<comment type="subcellular location">
    <subcellularLocation>
        <location evidence="1">Cell membrane</location>
        <topology evidence="1">Multi-pass membrane protein</topology>
    </subcellularLocation>
</comment>
<dbReference type="Proteomes" id="UP000001409">
    <property type="component" value="Chromosome"/>
</dbReference>
<dbReference type="GO" id="GO:0140359">
    <property type="term" value="F:ABC-type transporter activity"/>
    <property type="evidence" value="ECO:0007669"/>
    <property type="project" value="InterPro"/>
</dbReference>
<proteinExistence type="predicted"/>
<accession>Q8FQU7</accession>
<dbReference type="eggNOG" id="COG1668">
    <property type="taxonomic scope" value="Bacteria"/>
</dbReference>
<reference evidence="9 10" key="1">
    <citation type="journal article" date="2003" name="Genome Res.">
        <title>Comparative complete genome sequence analysis of the amino acid replacements responsible for the thermostability of Corynebacterium efficiens.</title>
        <authorList>
            <person name="Nishio Y."/>
            <person name="Nakamura Y."/>
            <person name="Kawarabayasi Y."/>
            <person name="Usuda Y."/>
            <person name="Kimura E."/>
            <person name="Sugimoto S."/>
            <person name="Matsui K."/>
            <person name="Yamagishi A."/>
            <person name="Kikuchi H."/>
            <person name="Ikeo K."/>
            <person name="Gojobori T."/>
        </authorList>
    </citation>
    <scope>NUCLEOTIDE SEQUENCE [LARGE SCALE GENOMIC DNA]</scope>
    <source>
        <strain evidence="10">DSM 44549 / YS-314 / AJ 12310 / JCM 11189 / NBRC 100395</strain>
    </source>
</reference>
<evidence type="ECO:0000256" key="4">
    <source>
        <dbReference type="ARBA" id="ARBA00022989"/>
    </source>
</evidence>
<dbReference type="Pfam" id="PF12698">
    <property type="entry name" value="ABC2_membrane_3"/>
    <property type="match status" value="1"/>
</dbReference>
<feature type="compositionally biased region" description="Polar residues" evidence="6">
    <location>
        <begin position="26"/>
        <end position="42"/>
    </location>
</feature>
<keyword evidence="5 7" id="KW-0472">Membrane</keyword>
<dbReference type="AlphaFoldDB" id="Q8FQU7"/>
<protein>
    <recommendedName>
        <fullName evidence="8">ABC-2 type transporter transmembrane domain-containing protein</fullName>
    </recommendedName>
</protein>
<evidence type="ECO:0000256" key="2">
    <source>
        <dbReference type="ARBA" id="ARBA00022475"/>
    </source>
</evidence>